<dbReference type="InterPro" id="IPR003806">
    <property type="entry name" value="ATP-grasp_PylC-type"/>
</dbReference>
<dbReference type="RefSeq" id="WP_048709657.1">
    <property type="nucleotide sequence ID" value="NZ_CP014646.1"/>
</dbReference>
<dbReference type="InterPro" id="IPR011761">
    <property type="entry name" value="ATP-grasp"/>
</dbReference>
<evidence type="ECO:0000313" key="4">
    <source>
        <dbReference type="Proteomes" id="UP000036902"/>
    </source>
</evidence>
<gene>
    <name evidence="3" type="ORF">AC731_004895</name>
</gene>
<evidence type="ECO:0000259" key="2">
    <source>
        <dbReference type="PROSITE" id="PS50975"/>
    </source>
</evidence>
<evidence type="ECO:0000313" key="3">
    <source>
        <dbReference type="EMBL" id="AMO36323.1"/>
    </source>
</evidence>
<feature type="domain" description="ATP-grasp" evidence="2">
    <location>
        <begin position="130"/>
        <end position="337"/>
    </location>
</feature>
<dbReference type="EMBL" id="CP014646">
    <property type="protein sequence ID" value="AMO36323.1"/>
    <property type="molecule type" value="Genomic_DNA"/>
</dbReference>
<keyword evidence="1" id="KW-0547">Nucleotide-binding</keyword>
<dbReference type="AlphaFoldDB" id="A0A127K2Z0"/>
<dbReference type="STRING" id="1134435.AC731_004895"/>
<dbReference type="Pfam" id="PF02655">
    <property type="entry name" value="ATP-grasp_3"/>
    <property type="match status" value="1"/>
</dbReference>
<dbReference type="GO" id="GO:0046872">
    <property type="term" value="F:metal ion binding"/>
    <property type="evidence" value="ECO:0007669"/>
    <property type="project" value="InterPro"/>
</dbReference>
<dbReference type="InterPro" id="IPR040803">
    <property type="entry name" value="MfnD_preATP-grasp"/>
</dbReference>
<dbReference type="KEGG" id="thu:AC731_004895"/>
<dbReference type="PROSITE" id="PS50975">
    <property type="entry name" value="ATP_GRASP"/>
    <property type="match status" value="1"/>
</dbReference>
<dbReference type="InterPro" id="IPR024710">
    <property type="entry name" value="MfnD"/>
</dbReference>
<keyword evidence="1" id="KW-0067">ATP-binding</keyword>
<dbReference type="SUPFAM" id="SSF56059">
    <property type="entry name" value="Glutathione synthetase ATP-binding domain-like"/>
    <property type="match status" value="1"/>
</dbReference>
<accession>A0A127K2Z0</accession>
<dbReference type="GO" id="GO:0005524">
    <property type="term" value="F:ATP binding"/>
    <property type="evidence" value="ECO:0007669"/>
    <property type="project" value="UniProtKB-UniRule"/>
</dbReference>
<reference evidence="4" key="1">
    <citation type="submission" date="2016-03" db="EMBL/GenBank/DDBJ databases">
        <authorList>
            <person name="Ma C."/>
            <person name="Zhou S."/>
            <person name="Yang G."/>
        </authorList>
    </citation>
    <scope>NUCLEOTIDE SEQUENCE [LARGE SCALE GENOMIC DNA]</scope>
    <source>
        <strain evidence="4">SgZ-1</strain>
    </source>
</reference>
<dbReference type="Pfam" id="PF18301">
    <property type="entry name" value="preATP-grasp_3"/>
    <property type="match status" value="1"/>
</dbReference>
<dbReference type="Gene3D" id="3.30.470.20">
    <property type="entry name" value="ATP-grasp fold, B domain"/>
    <property type="match status" value="1"/>
</dbReference>
<keyword evidence="4" id="KW-1185">Reference proteome</keyword>
<dbReference type="PIRSF" id="PIRSF016766">
    <property type="entry name" value="UCP016766_ATPgrasp"/>
    <property type="match status" value="1"/>
</dbReference>
<organism evidence="3 4">
    <name type="scientific">Thauera humireducens</name>
    <dbReference type="NCBI Taxonomy" id="1134435"/>
    <lineage>
        <taxon>Bacteria</taxon>
        <taxon>Pseudomonadati</taxon>
        <taxon>Pseudomonadota</taxon>
        <taxon>Betaproteobacteria</taxon>
        <taxon>Rhodocyclales</taxon>
        <taxon>Zoogloeaceae</taxon>
        <taxon>Thauera</taxon>
    </lineage>
</organism>
<dbReference type="Proteomes" id="UP000036902">
    <property type="component" value="Chromosome"/>
</dbReference>
<name>A0A127K2Z0_9RHOO</name>
<protein>
    <recommendedName>
        <fullName evidence="2">ATP-grasp domain-containing protein</fullName>
    </recommendedName>
</protein>
<dbReference type="Gene3D" id="3.40.50.11770">
    <property type="match status" value="1"/>
</dbReference>
<proteinExistence type="predicted"/>
<evidence type="ECO:0000256" key="1">
    <source>
        <dbReference type="PROSITE-ProRule" id="PRU00409"/>
    </source>
</evidence>
<sequence length="361" mass="37652">MERKTKVLLYEFISAGGLGAATAGQASLLAQGISMRDAVLTDLMAMDDVQVTAVDCPAAPLHQVGTIRVPDGAQVADVLRELAADFDRVWVIAPESDGILLQLCEAIGAARWVGCDADSIRVASSKQATCARLAAAGIAVPWGWAPEGEEPSAALRAGPWIVKPDDGAGAEQTRVFSGFAPARDEALRRISCGQPTRLEAWVGGNLKDARDHGDALSLSLLCRPDRTELLSINRQRIVLADDGAVQYRGVDIDAIPLDCAVGGELCLLAQRIHAALPGLAGFVGVDLVLASARETEADPARSRPVVIEVNPRVTCAYVGQSVRLGRNLAAEILNAAPAATLAPCPAVAQAHEAAVGALSVQ</sequence>